<dbReference type="Proteomes" id="UP000734854">
    <property type="component" value="Unassembled WGS sequence"/>
</dbReference>
<feature type="transmembrane region" description="Helical" evidence="9">
    <location>
        <begin position="72"/>
        <end position="90"/>
    </location>
</feature>
<dbReference type="GO" id="GO:0010329">
    <property type="term" value="F:auxin efflux transmembrane transporter activity"/>
    <property type="evidence" value="ECO:0007669"/>
    <property type="project" value="TreeGrafter"/>
</dbReference>
<evidence type="ECO:0000256" key="8">
    <source>
        <dbReference type="SAM" id="MobiDB-lite"/>
    </source>
</evidence>
<dbReference type="GO" id="GO:0009926">
    <property type="term" value="P:auxin polar transport"/>
    <property type="evidence" value="ECO:0007669"/>
    <property type="project" value="TreeGrafter"/>
</dbReference>
<evidence type="ECO:0000256" key="1">
    <source>
        <dbReference type="ARBA" id="ARBA00004141"/>
    </source>
</evidence>
<evidence type="ECO:0000256" key="7">
    <source>
        <dbReference type="ARBA" id="ARBA00023294"/>
    </source>
</evidence>
<name>A0A8J5L197_ZINOF</name>
<keyword evidence="6 9" id="KW-0472">Membrane</keyword>
<evidence type="ECO:0000256" key="2">
    <source>
        <dbReference type="ARBA" id="ARBA00009177"/>
    </source>
</evidence>
<organism evidence="10 11">
    <name type="scientific">Zingiber officinale</name>
    <name type="common">Ginger</name>
    <name type="synonym">Amomum zingiber</name>
    <dbReference type="NCBI Taxonomy" id="94328"/>
    <lineage>
        <taxon>Eukaryota</taxon>
        <taxon>Viridiplantae</taxon>
        <taxon>Streptophyta</taxon>
        <taxon>Embryophyta</taxon>
        <taxon>Tracheophyta</taxon>
        <taxon>Spermatophyta</taxon>
        <taxon>Magnoliopsida</taxon>
        <taxon>Liliopsida</taxon>
        <taxon>Zingiberales</taxon>
        <taxon>Zingiberaceae</taxon>
        <taxon>Zingiber</taxon>
    </lineage>
</organism>
<keyword evidence="5 9" id="KW-1133">Transmembrane helix</keyword>
<evidence type="ECO:0000256" key="6">
    <source>
        <dbReference type="ARBA" id="ARBA00023136"/>
    </source>
</evidence>
<feature type="transmembrane region" description="Helical" evidence="9">
    <location>
        <begin position="294"/>
        <end position="316"/>
    </location>
</feature>
<keyword evidence="11" id="KW-1185">Reference proteome</keyword>
<proteinExistence type="inferred from homology"/>
<feature type="compositionally biased region" description="Gly residues" evidence="8">
    <location>
        <begin position="190"/>
        <end position="206"/>
    </location>
</feature>
<dbReference type="GO" id="GO:0005886">
    <property type="term" value="C:plasma membrane"/>
    <property type="evidence" value="ECO:0007669"/>
    <property type="project" value="TreeGrafter"/>
</dbReference>
<dbReference type="GO" id="GO:0005783">
    <property type="term" value="C:endoplasmic reticulum"/>
    <property type="evidence" value="ECO:0007669"/>
    <property type="project" value="TreeGrafter"/>
</dbReference>
<comment type="similarity">
    <text evidence="2">Belongs to the auxin efflux carrier (TC 2.A.69.1) family.</text>
</comment>
<feature type="transmembrane region" description="Helical" evidence="9">
    <location>
        <begin position="130"/>
        <end position="150"/>
    </location>
</feature>
<evidence type="ECO:0008006" key="12">
    <source>
        <dbReference type="Google" id="ProtNLM"/>
    </source>
</evidence>
<dbReference type="GO" id="GO:0009734">
    <property type="term" value="P:auxin-activated signaling pathway"/>
    <property type="evidence" value="ECO:0007669"/>
    <property type="project" value="UniProtKB-KW"/>
</dbReference>
<sequence>MLYKSPARDHDDNALIAGGETQSTVSEEEAIMIRWGDVYKVVEAMAPLYVALGLGYASVRRWRFFTADQCDAVHRLVVYFVVPFFSFRFTAGIDPFALRVSVLAADALTKLLMAALLAAWHRWGSCSAGWVLTVFSLAQLTNTLVVGAPMLEAMYGRWAQDVVVQISVAQGVVYFPAVLFMLEMIKARPGGGEGKNCEAEGGGGSEEGNEDGGRCRWSPVLVVLRKLAVNPNVYASVLGLAWSFLAKRWNLVMPGIIQGSVLVMANAGTGMSMFSLGLFTALQEKVIMCGLKQATLGMFLKFIAGPAAGAVGALVLQLRGDLLRVAIIQNALPQAISSFVYAREYGVHPDVLCTGVIFGTVMSLPVLVAYYVVLGLL</sequence>
<feature type="transmembrane region" description="Helical" evidence="9">
    <location>
        <begin position="227"/>
        <end position="245"/>
    </location>
</feature>
<feature type="transmembrane region" description="Helical" evidence="9">
    <location>
        <begin position="162"/>
        <end position="182"/>
    </location>
</feature>
<comment type="subcellular location">
    <subcellularLocation>
        <location evidence="1">Membrane</location>
        <topology evidence="1">Multi-pass membrane protein</topology>
    </subcellularLocation>
</comment>
<dbReference type="InterPro" id="IPR004776">
    <property type="entry name" value="Mem_transp_PIN-like"/>
</dbReference>
<comment type="caution">
    <text evidence="10">The sequence shown here is derived from an EMBL/GenBank/DDBJ whole genome shotgun (WGS) entry which is preliminary data.</text>
</comment>
<protein>
    <recommendedName>
        <fullName evidence="12">Auxin efflux carrier component</fullName>
    </recommendedName>
</protein>
<accession>A0A8J5L197</accession>
<feature type="transmembrane region" description="Helical" evidence="9">
    <location>
        <begin position="351"/>
        <end position="373"/>
    </location>
</feature>
<feature type="transmembrane region" description="Helical" evidence="9">
    <location>
        <begin position="257"/>
        <end position="282"/>
    </location>
</feature>
<dbReference type="InterPro" id="IPR051107">
    <property type="entry name" value="Auxin_Efflux_Carrier"/>
</dbReference>
<evidence type="ECO:0000256" key="3">
    <source>
        <dbReference type="ARBA" id="ARBA00022448"/>
    </source>
</evidence>
<dbReference type="PANTHER" id="PTHR31752">
    <property type="entry name" value="AUXIN EFFLUX CARRIER COMPONENT 1B-RELATED"/>
    <property type="match status" value="1"/>
</dbReference>
<dbReference type="AlphaFoldDB" id="A0A8J5L197"/>
<reference evidence="10 11" key="1">
    <citation type="submission" date="2020-08" db="EMBL/GenBank/DDBJ databases">
        <title>Plant Genome Project.</title>
        <authorList>
            <person name="Zhang R.-G."/>
        </authorList>
    </citation>
    <scope>NUCLEOTIDE SEQUENCE [LARGE SCALE GENOMIC DNA]</scope>
    <source>
        <tissue evidence="10">Rhizome</tissue>
    </source>
</reference>
<evidence type="ECO:0000256" key="4">
    <source>
        <dbReference type="ARBA" id="ARBA00022692"/>
    </source>
</evidence>
<evidence type="ECO:0000256" key="5">
    <source>
        <dbReference type="ARBA" id="ARBA00022989"/>
    </source>
</evidence>
<gene>
    <name evidence="10" type="ORF">ZIOFF_036123</name>
</gene>
<keyword evidence="7" id="KW-0927">Auxin signaling pathway</keyword>
<dbReference type="Pfam" id="PF03547">
    <property type="entry name" value="Mem_trans"/>
    <property type="match status" value="1"/>
</dbReference>
<feature type="transmembrane region" description="Helical" evidence="9">
    <location>
        <begin position="96"/>
        <end position="118"/>
    </location>
</feature>
<feature type="region of interest" description="Disordered" evidence="8">
    <location>
        <begin position="190"/>
        <end position="212"/>
    </location>
</feature>
<evidence type="ECO:0000256" key="9">
    <source>
        <dbReference type="SAM" id="Phobius"/>
    </source>
</evidence>
<dbReference type="EMBL" id="JACMSC010000010">
    <property type="protein sequence ID" value="KAG6503799.1"/>
    <property type="molecule type" value="Genomic_DNA"/>
</dbReference>
<keyword evidence="4 9" id="KW-0812">Transmembrane</keyword>
<evidence type="ECO:0000313" key="10">
    <source>
        <dbReference type="EMBL" id="KAG6503799.1"/>
    </source>
</evidence>
<keyword evidence="3" id="KW-0813">Transport</keyword>
<feature type="transmembrane region" description="Helical" evidence="9">
    <location>
        <begin position="44"/>
        <end position="60"/>
    </location>
</feature>
<dbReference type="PANTHER" id="PTHR31752:SF2">
    <property type="entry name" value="AUXIN EFFLUX CARRIER COMPONENT 5"/>
    <property type="match status" value="1"/>
</dbReference>
<evidence type="ECO:0000313" key="11">
    <source>
        <dbReference type="Proteomes" id="UP000734854"/>
    </source>
</evidence>